<keyword evidence="7 10" id="KW-1133">Transmembrane helix</keyword>
<dbReference type="SUPFAM" id="SSF110111">
    <property type="entry name" value="Ctag/Cox11"/>
    <property type="match status" value="1"/>
</dbReference>
<organism evidence="11 12">
    <name type="scientific">Thauera phenolivorans</name>
    <dbReference type="NCBI Taxonomy" id="1792543"/>
    <lineage>
        <taxon>Bacteria</taxon>
        <taxon>Pseudomonadati</taxon>
        <taxon>Pseudomonadota</taxon>
        <taxon>Betaproteobacteria</taxon>
        <taxon>Rhodocyclales</taxon>
        <taxon>Zoogloeaceae</taxon>
        <taxon>Thauera</taxon>
    </lineage>
</organism>
<dbReference type="Proteomes" id="UP000536534">
    <property type="component" value="Unassembled WGS sequence"/>
</dbReference>
<comment type="caution">
    <text evidence="11">The sequence shown here is derived from an EMBL/GenBank/DDBJ whole genome shotgun (WGS) entry which is preliminary data.</text>
</comment>
<comment type="function">
    <text evidence="1">Exerts its effect at some terminal stage of cytochrome c oxidase synthesis, probably by being involved in the insertion of the copper B into subunit I.</text>
</comment>
<keyword evidence="5 10" id="KW-0812">Transmembrane</keyword>
<dbReference type="PIRSF" id="PIRSF005413">
    <property type="entry name" value="COX11"/>
    <property type="match status" value="1"/>
</dbReference>
<evidence type="ECO:0000256" key="5">
    <source>
        <dbReference type="ARBA" id="ARBA00022692"/>
    </source>
</evidence>
<dbReference type="InterPro" id="IPR007533">
    <property type="entry name" value="Cyt_c_oxidase_assmbl_CtaG"/>
</dbReference>
<evidence type="ECO:0000313" key="11">
    <source>
        <dbReference type="EMBL" id="NLF54583.1"/>
    </source>
</evidence>
<dbReference type="EMBL" id="JAAYYV010000240">
    <property type="protein sequence ID" value="NLF54583.1"/>
    <property type="molecule type" value="Genomic_DNA"/>
</dbReference>
<evidence type="ECO:0000256" key="8">
    <source>
        <dbReference type="ARBA" id="ARBA00023008"/>
    </source>
</evidence>
<keyword evidence="6" id="KW-0735">Signal-anchor</keyword>
<dbReference type="InterPro" id="IPR023471">
    <property type="entry name" value="CtaG/Cox11_dom_sf"/>
</dbReference>
<dbReference type="Gene3D" id="2.60.370.10">
    <property type="entry name" value="Ctag/Cox11"/>
    <property type="match status" value="1"/>
</dbReference>
<feature type="transmembrane region" description="Helical" evidence="10">
    <location>
        <begin position="16"/>
        <end position="38"/>
    </location>
</feature>
<evidence type="ECO:0000256" key="1">
    <source>
        <dbReference type="ARBA" id="ARBA00004007"/>
    </source>
</evidence>
<comment type="similarity">
    <text evidence="3">Belongs to the COX11/CtaG family.</text>
</comment>
<evidence type="ECO:0000313" key="12">
    <source>
        <dbReference type="Proteomes" id="UP000536534"/>
    </source>
</evidence>
<accession>A0A7X7R8P9</accession>
<gene>
    <name evidence="11" type="ORF">GX576_09380</name>
</gene>
<dbReference type="AlphaFoldDB" id="A0A7X7R8P9"/>
<evidence type="ECO:0000256" key="3">
    <source>
        <dbReference type="ARBA" id="ARBA00009620"/>
    </source>
</evidence>
<dbReference type="PANTHER" id="PTHR21320:SF3">
    <property type="entry name" value="CYTOCHROME C OXIDASE ASSEMBLY PROTEIN COX11, MITOCHONDRIAL-RELATED"/>
    <property type="match status" value="1"/>
</dbReference>
<evidence type="ECO:0000256" key="10">
    <source>
        <dbReference type="SAM" id="Phobius"/>
    </source>
</evidence>
<dbReference type="PANTHER" id="PTHR21320">
    <property type="entry name" value="CYTOCHROME C OXIDASE ASSEMBLY PROTEIN COX11-RELATED"/>
    <property type="match status" value="1"/>
</dbReference>
<protein>
    <recommendedName>
        <fullName evidence="4">Cytochrome c oxidase assembly protein CtaG</fullName>
    </recommendedName>
</protein>
<dbReference type="Pfam" id="PF04442">
    <property type="entry name" value="CtaG_Cox11"/>
    <property type="match status" value="1"/>
</dbReference>
<comment type="subcellular location">
    <subcellularLocation>
        <location evidence="2">Cell inner membrane</location>
        <topology evidence="2">Single-pass type II membrane protein</topology>
        <orientation evidence="2">Periplasmic side</orientation>
    </subcellularLocation>
</comment>
<keyword evidence="8" id="KW-0186">Copper</keyword>
<reference evidence="11 12" key="1">
    <citation type="journal article" date="2020" name="Biotechnol. Biofuels">
        <title>New insights from the biogas microbiome by comprehensive genome-resolved metagenomics of nearly 1600 species originating from multiple anaerobic digesters.</title>
        <authorList>
            <person name="Campanaro S."/>
            <person name="Treu L."/>
            <person name="Rodriguez-R L.M."/>
            <person name="Kovalovszki A."/>
            <person name="Ziels R.M."/>
            <person name="Maus I."/>
            <person name="Zhu X."/>
            <person name="Kougias P.G."/>
            <person name="Basile A."/>
            <person name="Luo G."/>
            <person name="Schluter A."/>
            <person name="Konstantinidis K.T."/>
            <person name="Angelidaki I."/>
        </authorList>
    </citation>
    <scope>NUCLEOTIDE SEQUENCE [LARGE SCALE GENOMIC DNA]</scope>
    <source>
        <strain evidence="11">AS06rmzACSIP_256</strain>
    </source>
</reference>
<sequence>MSARRSDSRAGENRRLLVRLGLSAAMMFGFGFLLVPFYEQICEATGINNFLRPEAERGARAAANTQVDPSRSVTIQFDANLHDLPWRFRPLQRTVSVHPGEMVQVEYEVSNTRSEPVTGQAVPSYGPQRAGRYVSKLDCFCFTQQTLAPGETRRMPVVFVLDPALPPEVHTITLSYTFFELQGRQLSAGSAAGAKL</sequence>
<dbReference type="GO" id="GO:0005886">
    <property type="term" value="C:plasma membrane"/>
    <property type="evidence" value="ECO:0007669"/>
    <property type="project" value="UniProtKB-SubCell"/>
</dbReference>
<dbReference type="GO" id="GO:0005507">
    <property type="term" value="F:copper ion binding"/>
    <property type="evidence" value="ECO:0007669"/>
    <property type="project" value="InterPro"/>
</dbReference>
<evidence type="ECO:0000256" key="4">
    <source>
        <dbReference type="ARBA" id="ARBA00015384"/>
    </source>
</evidence>
<name>A0A7X7R8P9_9RHOO</name>
<evidence type="ECO:0000256" key="9">
    <source>
        <dbReference type="ARBA" id="ARBA00023136"/>
    </source>
</evidence>
<evidence type="ECO:0000256" key="2">
    <source>
        <dbReference type="ARBA" id="ARBA00004382"/>
    </source>
</evidence>
<proteinExistence type="inferred from homology"/>
<evidence type="ECO:0000256" key="7">
    <source>
        <dbReference type="ARBA" id="ARBA00022989"/>
    </source>
</evidence>
<evidence type="ECO:0000256" key="6">
    <source>
        <dbReference type="ARBA" id="ARBA00022968"/>
    </source>
</evidence>
<dbReference type="NCBIfam" id="NF003465">
    <property type="entry name" value="PRK05089.1"/>
    <property type="match status" value="1"/>
</dbReference>
<keyword evidence="9 10" id="KW-0472">Membrane</keyword>